<dbReference type="SMART" id="SM00415">
    <property type="entry name" value="HSF"/>
    <property type="match status" value="1"/>
</dbReference>
<sequence length="548" mass="61349">MDSGRRSRKGSNLPSFLAKTYDMVDDPSSNDIVSWSGTGSSFIIWNPTDFSRDLLPKYFKHNNFSSFIRQLNNYGFRKMCPEQWEFAAEGFSKGKRDSMKMILRRKPLTSSQSMYHTKDDAEEHLQPDSSRCQIPEHMDLGKKVERLQKEKEELLDKWIKLQHEQQVTERSLMDLEGRLQAMEEHQQQVVAFFAQVLSPSFWLKFTQKPPESNLLSAFNKEKLIACEDVEVDTVDQQRASSGPEGCGGDTIIPCMSADSQEESFSEQLNLYPPSCRPLIYNSVRHSMDHAQKQAHNLIDCMKNGEHLDVAVQQEKFSTESTCPHEFLPTGDSRVNDANYVGHAIMNKQLQENPGSNTNIELAVGDGVGQGSPLSHSLHDFSNQSLKASQLSLSCVTSKGEVPPPSECLTTAISEVYQVQTSKRSNHSRHKRKSNVGCYGFASKITTYSCKRKYIDKTCYGPSNETTPSSRCMQNLGNNPVTHVCASARTGVCSASQSSGERVRKGIADGSGSNDGFWEKYLTESPTSSDTEASSESDDVIEPCERQYL</sequence>
<comment type="subcellular location">
    <subcellularLocation>
        <location evidence="1">Nucleus</location>
    </subcellularLocation>
</comment>
<dbReference type="Gene3D" id="1.10.10.10">
    <property type="entry name" value="Winged helix-like DNA-binding domain superfamily/Winged helix DNA-binding domain"/>
    <property type="match status" value="1"/>
</dbReference>
<accession>A0A8T2TDZ4</accession>
<dbReference type="AlphaFoldDB" id="A0A8T2TDZ4"/>
<evidence type="ECO:0000256" key="1">
    <source>
        <dbReference type="ARBA" id="ARBA00004123"/>
    </source>
</evidence>
<keyword evidence="3" id="KW-0597">Phosphoprotein</keyword>
<evidence type="ECO:0000256" key="4">
    <source>
        <dbReference type="ARBA" id="ARBA00023015"/>
    </source>
</evidence>
<evidence type="ECO:0000256" key="7">
    <source>
        <dbReference type="ARBA" id="ARBA00023163"/>
    </source>
</evidence>
<evidence type="ECO:0000256" key="5">
    <source>
        <dbReference type="ARBA" id="ARBA00023016"/>
    </source>
</evidence>
<dbReference type="GO" id="GO:0000978">
    <property type="term" value="F:RNA polymerase II cis-regulatory region sequence-specific DNA binding"/>
    <property type="evidence" value="ECO:0007669"/>
    <property type="project" value="TreeGrafter"/>
</dbReference>
<keyword evidence="8" id="KW-0539">Nucleus</keyword>
<evidence type="ECO:0000256" key="10">
    <source>
        <dbReference type="SAM" id="Coils"/>
    </source>
</evidence>
<feature type="region of interest" description="Disordered" evidence="11">
    <location>
        <begin position="503"/>
        <end position="548"/>
    </location>
</feature>
<evidence type="ECO:0000313" key="13">
    <source>
        <dbReference type="EMBL" id="KAH7421507.1"/>
    </source>
</evidence>
<name>A0A8T2TDZ4_CERRI</name>
<protein>
    <recommendedName>
        <fullName evidence="12">HSF-type DNA-binding domain-containing protein</fullName>
    </recommendedName>
</protein>
<dbReference type="Pfam" id="PF00447">
    <property type="entry name" value="HSF_DNA-bind"/>
    <property type="match status" value="1"/>
</dbReference>
<dbReference type="OrthoDB" id="60033at2759"/>
<reference evidence="13" key="1">
    <citation type="submission" date="2021-08" db="EMBL/GenBank/DDBJ databases">
        <title>WGS assembly of Ceratopteris richardii.</title>
        <authorList>
            <person name="Marchant D.B."/>
            <person name="Chen G."/>
            <person name="Jenkins J."/>
            <person name="Shu S."/>
            <person name="Leebens-Mack J."/>
            <person name="Grimwood J."/>
            <person name="Schmutz J."/>
            <person name="Soltis P."/>
            <person name="Soltis D."/>
            <person name="Chen Z.-H."/>
        </authorList>
    </citation>
    <scope>NUCLEOTIDE SEQUENCE</scope>
    <source>
        <strain evidence="13">Whitten #5841</strain>
        <tissue evidence="13">Leaf</tissue>
    </source>
</reference>
<dbReference type="InterPro" id="IPR000232">
    <property type="entry name" value="HSF_DNA-bd"/>
</dbReference>
<keyword evidence="4" id="KW-0805">Transcription regulation</keyword>
<keyword evidence="14" id="KW-1185">Reference proteome</keyword>
<evidence type="ECO:0000256" key="9">
    <source>
        <dbReference type="RuleBase" id="RU004020"/>
    </source>
</evidence>
<dbReference type="PROSITE" id="PS00434">
    <property type="entry name" value="HSF_DOMAIN"/>
    <property type="match status" value="1"/>
</dbReference>
<feature type="compositionally biased region" description="Acidic residues" evidence="11">
    <location>
        <begin position="532"/>
        <end position="541"/>
    </location>
</feature>
<dbReference type="EMBL" id="CM035418">
    <property type="protein sequence ID" value="KAH7421508.1"/>
    <property type="molecule type" value="Genomic_DNA"/>
</dbReference>
<dbReference type="InterPro" id="IPR036388">
    <property type="entry name" value="WH-like_DNA-bd_sf"/>
</dbReference>
<evidence type="ECO:0000256" key="2">
    <source>
        <dbReference type="ARBA" id="ARBA00011233"/>
    </source>
</evidence>
<feature type="domain" description="HSF-type DNA-binding" evidence="12">
    <location>
        <begin position="55"/>
        <end position="79"/>
    </location>
</feature>
<dbReference type="SUPFAM" id="SSF46785">
    <property type="entry name" value="Winged helix' DNA-binding domain"/>
    <property type="match status" value="1"/>
</dbReference>
<comment type="similarity">
    <text evidence="9">Belongs to the HSF family.</text>
</comment>
<comment type="caution">
    <text evidence="13">The sequence shown here is derived from an EMBL/GenBank/DDBJ whole genome shotgun (WGS) entry which is preliminary data.</text>
</comment>
<feature type="compositionally biased region" description="Low complexity" evidence="11">
    <location>
        <begin position="522"/>
        <end position="531"/>
    </location>
</feature>
<keyword evidence="5" id="KW-0346">Stress response</keyword>
<evidence type="ECO:0000256" key="11">
    <source>
        <dbReference type="SAM" id="MobiDB-lite"/>
    </source>
</evidence>
<gene>
    <name evidence="13" type="ORF">KP509_13G060800</name>
</gene>
<dbReference type="FunFam" id="1.10.10.10:FF:000037">
    <property type="entry name" value="Heat stress transcription factor B-4"/>
    <property type="match status" value="1"/>
</dbReference>
<evidence type="ECO:0000256" key="8">
    <source>
        <dbReference type="ARBA" id="ARBA00023242"/>
    </source>
</evidence>
<dbReference type="PANTHER" id="PTHR10015:SF427">
    <property type="entry name" value="HEAT SHOCK FACTOR PROTEIN"/>
    <property type="match status" value="1"/>
</dbReference>
<dbReference type="GO" id="GO:0006357">
    <property type="term" value="P:regulation of transcription by RNA polymerase II"/>
    <property type="evidence" value="ECO:0007669"/>
    <property type="project" value="TreeGrafter"/>
</dbReference>
<keyword evidence="7" id="KW-0804">Transcription</keyword>
<dbReference type="PANTHER" id="PTHR10015">
    <property type="entry name" value="HEAT SHOCK TRANSCRIPTION FACTOR"/>
    <property type="match status" value="1"/>
</dbReference>
<feature type="coiled-coil region" evidence="10">
    <location>
        <begin position="137"/>
        <end position="164"/>
    </location>
</feature>
<evidence type="ECO:0000256" key="6">
    <source>
        <dbReference type="ARBA" id="ARBA00023125"/>
    </source>
</evidence>
<comment type="subunit">
    <text evidence="2">Homotrimer.</text>
</comment>
<evidence type="ECO:0000259" key="12">
    <source>
        <dbReference type="PROSITE" id="PS00434"/>
    </source>
</evidence>
<proteinExistence type="inferred from homology"/>
<dbReference type="GO" id="GO:0003700">
    <property type="term" value="F:DNA-binding transcription factor activity"/>
    <property type="evidence" value="ECO:0007669"/>
    <property type="project" value="InterPro"/>
</dbReference>
<keyword evidence="10" id="KW-0175">Coiled coil</keyword>
<dbReference type="PRINTS" id="PR00056">
    <property type="entry name" value="HSFDOMAIN"/>
</dbReference>
<evidence type="ECO:0000313" key="14">
    <source>
        <dbReference type="Proteomes" id="UP000825935"/>
    </source>
</evidence>
<dbReference type="GO" id="GO:0034605">
    <property type="term" value="P:cellular response to heat"/>
    <property type="evidence" value="ECO:0007669"/>
    <property type="project" value="TreeGrafter"/>
</dbReference>
<dbReference type="GO" id="GO:0005634">
    <property type="term" value="C:nucleus"/>
    <property type="evidence" value="ECO:0007669"/>
    <property type="project" value="UniProtKB-SubCell"/>
</dbReference>
<evidence type="ECO:0000256" key="3">
    <source>
        <dbReference type="ARBA" id="ARBA00022553"/>
    </source>
</evidence>
<dbReference type="InterPro" id="IPR036390">
    <property type="entry name" value="WH_DNA-bd_sf"/>
</dbReference>
<keyword evidence="6" id="KW-0238">DNA-binding</keyword>
<dbReference type="EMBL" id="CM035418">
    <property type="protein sequence ID" value="KAH7421507.1"/>
    <property type="molecule type" value="Genomic_DNA"/>
</dbReference>
<organism evidence="13 14">
    <name type="scientific">Ceratopteris richardii</name>
    <name type="common">Triangle waterfern</name>
    <dbReference type="NCBI Taxonomy" id="49495"/>
    <lineage>
        <taxon>Eukaryota</taxon>
        <taxon>Viridiplantae</taxon>
        <taxon>Streptophyta</taxon>
        <taxon>Embryophyta</taxon>
        <taxon>Tracheophyta</taxon>
        <taxon>Polypodiopsida</taxon>
        <taxon>Polypodiidae</taxon>
        <taxon>Polypodiales</taxon>
        <taxon>Pteridineae</taxon>
        <taxon>Pteridaceae</taxon>
        <taxon>Parkerioideae</taxon>
        <taxon>Ceratopteris</taxon>
    </lineage>
</organism>
<dbReference type="Proteomes" id="UP000825935">
    <property type="component" value="Chromosome 13"/>
</dbReference>